<comment type="similarity">
    <text evidence="2 3">Belongs to the CDP-alcohol phosphatidyltransferase class-I family.</text>
</comment>
<feature type="binding site" evidence="2">
    <location>
        <position position="121"/>
    </location>
    <ligand>
        <name>Mg(2+)</name>
        <dbReference type="ChEBI" id="CHEBI:18420"/>
        <label>2</label>
    </ligand>
</feature>
<keyword evidence="2" id="KW-0479">Metal-binding</keyword>
<feature type="transmembrane region" description="Helical" evidence="2">
    <location>
        <begin position="123"/>
        <end position="146"/>
    </location>
</feature>
<comment type="function">
    <text evidence="2">Catalyzes the formation of archaetidylinositol phosphate (AIP) from CDP-archaeol (CDP-ArOH or CDP-2,3-bis-(O-phytanyl)-sn-glycerol) and 1L-myo-inositol 1-phosphate (IP or 1D-myo-inositol 3-phosphate). AIP is a precursor of archaetidyl-myo-inositol (AI), an ether-type inositol phospholipid ubiquitously distributed in archaea membranes and essential for glycolipid biosynthesis in archaea.</text>
</comment>
<dbReference type="HAMAP" id="MF_02242">
    <property type="entry name" value="AIP_synthase"/>
    <property type="match status" value="1"/>
</dbReference>
<feature type="transmembrane region" description="Helical" evidence="2">
    <location>
        <begin position="191"/>
        <end position="213"/>
    </location>
</feature>
<keyword evidence="2" id="KW-0443">Lipid metabolism</keyword>
<feature type="binding site" evidence="2">
    <location>
        <position position="96"/>
    </location>
    <ligand>
        <name>Mg(2+)</name>
        <dbReference type="ChEBI" id="CHEBI:18420"/>
        <label>2</label>
    </ligand>
</feature>
<feature type="binding site" evidence="2">
    <location>
        <position position="117"/>
    </location>
    <ligand>
        <name>Mg(2+)</name>
        <dbReference type="ChEBI" id="CHEBI:18420"/>
        <label>2</label>
    </ligand>
</feature>
<dbReference type="Gene3D" id="1.20.120.1760">
    <property type="match status" value="1"/>
</dbReference>
<sequence>MLIIGQVYTVVYFRSQQMTKIIYCQNHYRISEGCIIFSKFKNTVRKSLLPLAKGITISPNTLTVIGLAVSIITAMIFARGYVVLGGVLILVSGIFDVLDGAVARASNRMTAFGAVLDSVCDRYADAIIFVGIIYGLINGSIVPYPLFLIPDWLWCSLALIGSYLVSYTRARSEAAGAKSMDVGLAERPERMVLLVLGAFTGHLVPSIMLIVILTHITSLQRLIHAERSLRTKL</sequence>
<dbReference type="GO" id="GO:0005886">
    <property type="term" value="C:plasma membrane"/>
    <property type="evidence" value="ECO:0007669"/>
    <property type="project" value="UniProtKB-SubCell"/>
</dbReference>
<dbReference type="EMBL" id="CP003362">
    <property type="protein sequence ID" value="AGB49286.1"/>
    <property type="molecule type" value="Genomic_DNA"/>
</dbReference>
<feature type="binding site" evidence="2">
    <location>
        <position position="117"/>
    </location>
    <ligand>
        <name>Mg(2+)</name>
        <dbReference type="ChEBI" id="CHEBI:18420"/>
        <label>1</label>
    </ligand>
</feature>
<comment type="subcellular location">
    <subcellularLocation>
        <location evidence="2">Cell membrane</location>
        <topology evidence="2">Multi-pass membrane protein</topology>
    </subcellularLocation>
</comment>
<dbReference type="STRING" id="867904.Metho_1049"/>
<evidence type="ECO:0000256" key="1">
    <source>
        <dbReference type="ARBA" id="ARBA00022679"/>
    </source>
</evidence>
<protein>
    <recommendedName>
        <fullName evidence="2">Archaetidylinositol phosphate synthase</fullName>
        <shortName evidence="2">AIP synthase</shortName>
        <ecNumber evidence="2">2.7.8.39</ecNumber>
    </recommendedName>
</protein>
<dbReference type="Proteomes" id="UP000010866">
    <property type="component" value="Chromosome"/>
</dbReference>
<gene>
    <name evidence="4" type="ordered locus">Metho_1049</name>
</gene>
<dbReference type="GO" id="GO:0016780">
    <property type="term" value="F:phosphotransferase activity, for other substituted phosphate groups"/>
    <property type="evidence" value="ECO:0007669"/>
    <property type="project" value="UniProtKB-UniRule"/>
</dbReference>
<dbReference type="GO" id="GO:0000287">
    <property type="term" value="F:magnesium ion binding"/>
    <property type="evidence" value="ECO:0007669"/>
    <property type="project" value="UniProtKB-UniRule"/>
</dbReference>
<dbReference type="InterPro" id="IPR044270">
    <property type="entry name" value="AIP_synthase"/>
</dbReference>
<dbReference type="EC" id="2.7.8.39" evidence="2"/>
<comment type="cofactor">
    <cofactor evidence="2">
        <name>Mn(2+)</name>
        <dbReference type="ChEBI" id="CHEBI:29035"/>
    </cofactor>
    <cofactor evidence="2">
        <name>Mg(2+)</name>
        <dbReference type="ChEBI" id="CHEBI:18420"/>
    </cofactor>
    <text evidence="2">Binds 2 Mg(2+) or Mn(2+) ions per subunit.</text>
</comment>
<evidence type="ECO:0000313" key="5">
    <source>
        <dbReference type="Proteomes" id="UP000010866"/>
    </source>
</evidence>
<comment type="catalytic activity">
    <reaction evidence="2">
        <text>CDP-2,3-bis-O-(phytanyl)-sn-glycerol + 1D-myo-inositol 3-phosphate = saturated 1-archaetidyl-1D-myo-inositol 3-phosphate + CMP + H(+)</text>
        <dbReference type="Rhea" id="RHEA:36823"/>
        <dbReference type="ChEBI" id="CHEBI:15378"/>
        <dbReference type="ChEBI" id="CHEBI:58401"/>
        <dbReference type="ChEBI" id="CHEBI:60377"/>
        <dbReference type="ChEBI" id="CHEBI:74004"/>
        <dbReference type="ChEBI" id="CHEBI:74006"/>
        <dbReference type="EC" id="2.7.8.39"/>
    </reaction>
</comment>
<dbReference type="KEGG" id="mhz:Metho_1049"/>
<evidence type="ECO:0000256" key="2">
    <source>
        <dbReference type="HAMAP-Rule" id="MF_02242"/>
    </source>
</evidence>
<keyword evidence="5" id="KW-1185">Reference proteome</keyword>
<keyword evidence="2" id="KW-0464">Manganese</keyword>
<organism evidence="4 5">
    <name type="scientific">Methanomethylovorans hollandica (strain DSM 15978 / NBRC 107637 / DMS1)</name>
    <dbReference type="NCBI Taxonomy" id="867904"/>
    <lineage>
        <taxon>Archaea</taxon>
        <taxon>Methanobacteriati</taxon>
        <taxon>Methanobacteriota</taxon>
        <taxon>Stenosarchaea group</taxon>
        <taxon>Methanomicrobia</taxon>
        <taxon>Methanosarcinales</taxon>
        <taxon>Methanosarcinaceae</taxon>
        <taxon>Methanomethylovorans</taxon>
    </lineage>
</organism>
<dbReference type="HOGENOM" id="CLU_080384_1_0_2"/>
<keyword evidence="2" id="KW-0460">Magnesium</keyword>
<keyword evidence="2" id="KW-0472">Membrane</keyword>
<dbReference type="PROSITE" id="PS00379">
    <property type="entry name" value="CDP_ALCOHOL_P_TRANSF"/>
    <property type="match status" value="1"/>
</dbReference>
<feature type="transmembrane region" description="Helical" evidence="2">
    <location>
        <begin position="83"/>
        <end position="102"/>
    </location>
</feature>
<feature type="active site" description="Proton acceptor" evidence="2">
    <location>
        <position position="121"/>
    </location>
</feature>
<keyword evidence="1 2" id="KW-0808">Transferase</keyword>
<feature type="binding site" evidence="2">
    <location>
        <position position="96"/>
    </location>
    <ligand>
        <name>Mg(2+)</name>
        <dbReference type="ChEBI" id="CHEBI:18420"/>
        <label>1</label>
    </ligand>
</feature>
<dbReference type="InterPro" id="IPR000462">
    <property type="entry name" value="CDP-OH_P_trans"/>
</dbReference>
<name>L0KW00_METHD</name>
<dbReference type="Pfam" id="PF01066">
    <property type="entry name" value="CDP-OH_P_transf"/>
    <property type="match status" value="1"/>
</dbReference>
<dbReference type="UniPathway" id="UPA00085"/>
<feature type="binding site" evidence="2">
    <location>
        <position position="99"/>
    </location>
    <ligand>
        <name>Mg(2+)</name>
        <dbReference type="ChEBI" id="CHEBI:18420"/>
        <label>1</label>
    </ligand>
</feature>
<accession>L0KW00</accession>
<keyword evidence="2" id="KW-1133">Transmembrane helix</keyword>
<dbReference type="InterPro" id="IPR043130">
    <property type="entry name" value="CDP-OH_PTrfase_TM_dom"/>
</dbReference>
<dbReference type="AlphaFoldDB" id="L0KW00"/>
<keyword evidence="2" id="KW-1208">Phospholipid metabolism</keyword>
<keyword evidence="2" id="KW-1003">Cell membrane</keyword>
<dbReference type="GO" id="GO:0008654">
    <property type="term" value="P:phospholipid biosynthetic process"/>
    <property type="evidence" value="ECO:0007669"/>
    <property type="project" value="UniProtKB-UniRule"/>
</dbReference>
<dbReference type="InterPro" id="IPR048254">
    <property type="entry name" value="CDP_ALCOHOL_P_TRANSF_CS"/>
</dbReference>
<reference evidence="5" key="1">
    <citation type="submission" date="2012-02" db="EMBL/GenBank/DDBJ databases">
        <title>Complete sequence of chromosome of Methanomethylovorans hollandica DSM 15978.</title>
        <authorList>
            <person name="Lucas S."/>
            <person name="Copeland A."/>
            <person name="Lapidus A."/>
            <person name="Glavina del Rio T."/>
            <person name="Dalin E."/>
            <person name="Tice H."/>
            <person name="Bruce D."/>
            <person name="Goodwin L."/>
            <person name="Pitluck S."/>
            <person name="Peters L."/>
            <person name="Mikhailova N."/>
            <person name="Held B."/>
            <person name="Kyrpides N."/>
            <person name="Mavromatis K."/>
            <person name="Ivanova N."/>
            <person name="Brettin T."/>
            <person name="Detter J.C."/>
            <person name="Han C."/>
            <person name="Larimer F."/>
            <person name="Land M."/>
            <person name="Hauser L."/>
            <person name="Markowitz V."/>
            <person name="Cheng J.-F."/>
            <person name="Hugenholtz P."/>
            <person name="Woyke T."/>
            <person name="Wu D."/>
            <person name="Spring S."/>
            <person name="Schroeder M."/>
            <person name="Brambilla E."/>
            <person name="Klenk H.-P."/>
            <person name="Eisen J.A."/>
        </authorList>
    </citation>
    <scope>NUCLEOTIDE SEQUENCE [LARGE SCALE GENOMIC DNA]</scope>
    <source>
        <strain evidence="5">DSM 15978 / NBRC 107637 / DMS1</strain>
    </source>
</reference>
<comment type="pathway">
    <text evidence="2">Lipid metabolism; phospholipid metabolism.</text>
</comment>
<feature type="transmembrane region" description="Helical" evidence="2">
    <location>
        <begin position="55"/>
        <end position="77"/>
    </location>
</feature>
<proteinExistence type="inferred from homology"/>
<keyword evidence="2" id="KW-0444">Lipid biosynthesis</keyword>
<keyword evidence="2" id="KW-0812">Transmembrane</keyword>
<evidence type="ECO:0000256" key="3">
    <source>
        <dbReference type="RuleBase" id="RU003750"/>
    </source>
</evidence>
<evidence type="ECO:0000313" key="4">
    <source>
        <dbReference type="EMBL" id="AGB49286.1"/>
    </source>
</evidence>